<accession>M5FX48</accession>
<dbReference type="STRING" id="1858805.M5FX48"/>
<evidence type="ECO:0000256" key="4">
    <source>
        <dbReference type="ARBA" id="ARBA00022618"/>
    </source>
</evidence>
<dbReference type="PANTHER" id="PTHR23168:SF0">
    <property type="entry name" value="MITOTIC SPINDLE ASSEMBLY CHECKPOINT PROTEIN MAD1"/>
    <property type="match status" value="1"/>
</dbReference>
<dbReference type="GO" id="GO:0007094">
    <property type="term" value="P:mitotic spindle assembly checkpoint signaling"/>
    <property type="evidence" value="ECO:0007669"/>
    <property type="project" value="InterPro"/>
</dbReference>
<keyword evidence="6" id="KW-0539">Nucleus</keyword>
<comment type="similarity">
    <text evidence="2">Belongs to the MAD1 family.</text>
</comment>
<dbReference type="Proteomes" id="UP000030653">
    <property type="component" value="Unassembled WGS sequence"/>
</dbReference>
<organism evidence="9 10">
    <name type="scientific">Dacryopinax primogenitus (strain DJM 731)</name>
    <name type="common">Brown rot fungus</name>
    <dbReference type="NCBI Taxonomy" id="1858805"/>
    <lineage>
        <taxon>Eukaryota</taxon>
        <taxon>Fungi</taxon>
        <taxon>Dikarya</taxon>
        <taxon>Basidiomycota</taxon>
        <taxon>Agaricomycotina</taxon>
        <taxon>Dacrymycetes</taxon>
        <taxon>Dacrymycetales</taxon>
        <taxon>Dacrymycetaceae</taxon>
        <taxon>Dacryopinax</taxon>
    </lineage>
</organism>
<dbReference type="PANTHER" id="PTHR23168">
    <property type="entry name" value="MITOTIC SPINDLE ASSEMBLY CHECKPOINT PROTEIN MAD1 MITOTIC ARREST DEFICIENT-LIKE PROTEIN 1"/>
    <property type="match status" value="1"/>
</dbReference>
<dbReference type="GO" id="GO:0051315">
    <property type="term" value="P:attachment of mitotic spindle microtubules to kinetochore"/>
    <property type="evidence" value="ECO:0007669"/>
    <property type="project" value="TreeGrafter"/>
</dbReference>
<name>M5FX48_DACPD</name>
<dbReference type="GO" id="GO:0072686">
    <property type="term" value="C:mitotic spindle"/>
    <property type="evidence" value="ECO:0007669"/>
    <property type="project" value="TreeGrafter"/>
</dbReference>
<protein>
    <recommendedName>
        <fullName evidence="3">Spindle assembly checkpoint component MAD1</fullName>
    </recommendedName>
</protein>
<dbReference type="Gene3D" id="1.20.5.170">
    <property type="match status" value="1"/>
</dbReference>
<comment type="subcellular location">
    <subcellularLocation>
        <location evidence="1">Nucleus</location>
    </subcellularLocation>
</comment>
<dbReference type="OrthoDB" id="331602at2759"/>
<evidence type="ECO:0000256" key="2">
    <source>
        <dbReference type="ARBA" id="ARBA00008029"/>
    </source>
</evidence>
<dbReference type="Pfam" id="PF05557">
    <property type="entry name" value="MAD"/>
    <property type="match status" value="1"/>
</dbReference>
<dbReference type="GO" id="GO:0000776">
    <property type="term" value="C:kinetochore"/>
    <property type="evidence" value="ECO:0007669"/>
    <property type="project" value="TreeGrafter"/>
</dbReference>
<evidence type="ECO:0000256" key="3">
    <source>
        <dbReference type="ARBA" id="ARBA00022019"/>
    </source>
</evidence>
<evidence type="ECO:0000256" key="1">
    <source>
        <dbReference type="ARBA" id="ARBA00004123"/>
    </source>
</evidence>
<dbReference type="GO" id="GO:0051301">
    <property type="term" value="P:cell division"/>
    <property type="evidence" value="ECO:0007669"/>
    <property type="project" value="UniProtKB-KW"/>
</dbReference>
<dbReference type="AlphaFoldDB" id="M5FX48"/>
<evidence type="ECO:0000313" key="10">
    <source>
        <dbReference type="Proteomes" id="UP000030653"/>
    </source>
</evidence>
<dbReference type="GO" id="GO:0005635">
    <property type="term" value="C:nuclear envelope"/>
    <property type="evidence" value="ECO:0007669"/>
    <property type="project" value="TreeGrafter"/>
</dbReference>
<dbReference type="GeneID" id="63688814"/>
<evidence type="ECO:0000256" key="8">
    <source>
        <dbReference type="SAM" id="Coils"/>
    </source>
</evidence>
<evidence type="ECO:0000313" key="9">
    <source>
        <dbReference type="EMBL" id="EJT98051.1"/>
    </source>
</evidence>
<dbReference type="Gene3D" id="3.30.457.60">
    <property type="match status" value="1"/>
</dbReference>
<keyword evidence="7" id="KW-0131">Cell cycle</keyword>
<dbReference type="HOGENOM" id="CLU_1099059_0_0_1"/>
<dbReference type="InterPro" id="IPR008672">
    <property type="entry name" value="Mad1"/>
</dbReference>
<dbReference type="EMBL" id="JH795874">
    <property type="protein sequence ID" value="EJT98051.1"/>
    <property type="molecule type" value="Genomic_DNA"/>
</dbReference>
<gene>
    <name evidence="9" type="ORF">DACRYDRAFT_24595</name>
</gene>
<sequence length="268" mass="29819">MPPGDVGELNKLRERVERLERIVIQERIARETAEADLRDAQAATAKAEEANEALQQQLFELGEKIGMGRHVPPKERVLQLASNPESDHFAVRAEQLDALRAERDALLTTQQAKGWVPAESWLAVQREKAALELEAKQREKRMLRLKQVFAAKAAEFREAVTSILGYKLNFSGNGRVRLTSIYDKSTALVFQSSEDGSNTGSMRLIGVGERAEQGEMAEGEGISGALEFWVRQRGSIPCFLSQLTIECFEKTTMGRRAGYAVGELEGEE</sequence>
<keyword evidence="8" id="KW-0175">Coiled coil</keyword>
<proteinExistence type="inferred from homology"/>
<evidence type="ECO:0000256" key="7">
    <source>
        <dbReference type="ARBA" id="ARBA00023306"/>
    </source>
</evidence>
<feature type="coiled-coil region" evidence="8">
    <location>
        <begin position="9"/>
        <end position="64"/>
    </location>
</feature>
<evidence type="ECO:0000256" key="6">
    <source>
        <dbReference type="ARBA" id="ARBA00023242"/>
    </source>
</evidence>
<reference evidence="9 10" key="1">
    <citation type="journal article" date="2012" name="Science">
        <title>The Paleozoic origin of enzymatic lignin decomposition reconstructed from 31 fungal genomes.</title>
        <authorList>
            <person name="Floudas D."/>
            <person name="Binder M."/>
            <person name="Riley R."/>
            <person name="Barry K."/>
            <person name="Blanchette R.A."/>
            <person name="Henrissat B."/>
            <person name="Martinez A.T."/>
            <person name="Otillar R."/>
            <person name="Spatafora J.W."/>
            <person name="Yadav J.S."/>
            <person name="Aerts A."/>
            <person name="Benoit I."/>
            <person name="Boyd A."/>
            <person name="Carlson A."/>
            <person name="Copeland A."/>
            <person name="Coutinho P.M."/>
            <person name="de Vries R.P."/>
            <person name="Ferreira P."/>
            <person name="Findley K."/>
            <person name="Foster B."/>
            <person name="Gaskell J."/>
            <person name="Glotzer D."/>
            <person name="Gorecki P."/>
            <person name="Heitman J."/>
            <person name="Hesse C."/>
            <person name="Hori C."/>
            <person name="Igarashi K."/>
            <person name="Jurgens J.A."/>
            <person name="Kallen N."/>
            <person name="Kersten P."/>
            <person name="Kohler A."/>
            <person name="Kuees U."/>
            <person name="Kumar T.K.A."/>
            <person name="Kuo A."/>
            <person name="LaButti K."/>
            <person name="Larrondo L.F."/>
            <person name="Lindquist E."/>
            <person name="Ling A."/>
            <person name="Lombard V."/>
            <person name="Lucas S."/>
            <person name="Lundell T."/>
            <person name="Martin R."/>
            <person name="McLaughlin D.J."/>
            <person name="Morgenstern I."/>
            <person name="Morin E."/>
            <person name="Murat C."/>
            <person name="Nagy L.G."/>
            <person name="Nolan M."/>
            <person name="Ohm R.A."/>
            <person name="Patyshakuliyeva A."/>
            <person name="Rokas A."/>
            <person name="Ruiz-Duenas F.J."/>
            <person name="Sabat G."/>
            <person name="Salamov A."/>
            <person name="Samejima M."/>
            <person name="Schmutz J."/>
            <person name="Slot J.C."/>
            <person name="St John F."/>
            <person name="Stenlid J."/>
            <person name="Sun H."/>
            <person name="Sun S."/>
            <person name="Syed K."/>
            <person name="Tsang A."/>
            <person name="Wiebenga A."/>
            <person name="Young D."/>
            <person name="Pisabarro A."/>
            <person name="Eastwood D.C."/>
            <person name="Martin F."/>
            <person name="Cullen D."/>
            <person name="Grigoriev I.V."/>
            <person name="Hibbett D.S."/>
        </authorList>
    </citation>
    <scope>NUCLEOTIDE SEQUENCE [LARGE SCALE GENOMIC DNA]</scope>
    <source>
        <strain evidence="9 10">DJM-731 SS1</strain>
    </source>
</reference>
<keyword evidence="5" id="KW-0498">Mitosis</keyword>
<keyword evidence="4" id="KW-0132">Cell division</keyword>
<dbReference type="RefSeq" id="XP_040624949.1">
    <property type="nucleotide sequence ID" value="XM_040773752.1"/>
</dbReference>
<dbReference type="OMA" id="RRACCER"/>
<evidence type="ECO:0000256" key="5">
    <source>
        <dbReference type="ARBA" id="ARBA00022776"/>
    </source>
</evidence>
<keyword evidence="10" id="KW-1185">Reference proteome</keyword>
<dbReference type="Gene3D" id="6.10.250.90">
    <property type="match status" value="1"/>
</dbReference>